<evidence type="ECO:0000256" key="3">
    <source>
        <dbReference type="SAM" id="MobiDB-lite"/>
    </source>
</evidence>
<gene>
    <name evidence="4" type="ORF">CcCBS67573_g02720</name>
</gene>
<dbReference type="SUPFAM" id="SSF144000">
    <property type="entry name" value="Oxysterol-binding protein-like"/>
    <property type="match status" value="1"/>
</dbReference>
<evidence type="ECO:0000313" key="5">
    <source>
        <dbReference type="Proteomes" id="UP000320333"/>
    </source>
</evidence>
<comment type="caution">
    <text evidence="4">The sequence shown here is derived from an EMBL/GenBank/DDBJ whole genome shotgun (WGS) entry which is preliminary data.</text>
</comment>
<dbReference type="PROSITE" id="PS01013">
    <property type="entry name" value="OSBP"/>
    <property type="match status" value="1"/>
</dbReference>
<evidence type="ECO:0008006" key="6">
    <source>
        <dbReference type="Google" id="ProtNLM"/>
    </source>
</evidence>
<dbReference type="FunFam" id="1.10.287.2720:FF:000001">
    <property type="entry name" value="Oxysterol-binding OBPalpha"/>
    <property type="match status" value="1"/>
</dbReference>
<dbReference type="Gene3D" id="2.40.160.120">
    <property type="match status" value="1"/>
</dbReference>
<name>A0A507FHR8_9FUNG</name>
<reference evidence="4 5" key="1">
    <citation type="journal article" date="2019" name="Sci. Rep.">
        <title>Comparative genomics of chytrid fungi reveal insights into the obligate biotrophic and pathogenic lifestyle of Synchytrium endobioticum.</title>
        <authorList>
            <person name="van de Vossenberg B.T.L.H."/>
            <person name="Warris S."/>
            <person name="Nguyen H.D.T."/>
            <person name="van Gent-Pelzer M.P.E."/>
            <person name="Joly D.L."/>
            <person name="van de Geest H.C."/>
            <person name="Bonants P.J.M."/>
            <person name="Smith D.S."/>
            <person name="Levesque C.A."/>
            <person name="van der Lee T.A.J."/>
        </authorList>
    </citation>
    <scope>NUCLEOTIDE SEQUENCE [LARGE SCALE GENOMIC DNA]</scope>
    <source>
        <strain evidence="4 5">CBS 675.73</strain>
    </source>
</reference>
<dbReference type="STRING" id="246404.A0A507FHR8"/>
<organism evidence="4 5">
    <name type="scientific">Chytriomyces confervae</name>
    <dbReference type="NCBI Taxonomy" id="246404"/>
    <lineage>
        <taxon>Eukaryota</taxon>
        <taxon>Fungi</taxon>
        <taxon>Fungi incertae sedis</taxon>
        <taxon>Chytridiomycota</taxon>
        <taxon>Chytridiomycota incertae sedis</taxon>
        <taxon>Chytridiomycetes</taxon>
        <taxon>Chytridiales</taxon>
        <taxon>Chytriomycetaceae</taxon>
        <taxon>Chytriomyces</taxon>
    </lineage>
</organism>
<accession>A0A507FHR8</accession>
<dbReference type="PANTHER" id="PTHR10972">
    <property type="entry name" value="OXYSTEROL-BINDING PROTEIN-RELATED"/>
    <property type="match status" value="1"/>
</dbReference>
<evidence type="ECO:0000313" key="4">
    <source>
        <dbReference type="EMBL" id="TPX75981.1"/>
    </source>
</evidence>
<dbReference type="GO" id="GO:0016020">
    <property type="term" value="C:membrane"/>
    <property type="evidence" value="ECO:0007669"/>
    <property type="project" value="TreeGrafter"/>
</dbReference>
<dbReference type="GO" id="GO:0005829">
    <property type="term" value="C:cytosol"/>
    <property type="evidence" value="ECO:0007669"/>
    <property type="project" value="TreeGrafter"/>
</dbReference>
<dbReference type="AlphaFoldDB" id="A0A507FHR8"/>
<feature type="region of interest" description="Disordered" evidence="3">
    <location>
        <begin position="303"/>
        <end position="325"/>
    </location>
</feature>
<comment type="similarity">
    <text evidence="1 2">Belongs to the OSBP family.</text>
</comment>
<dbReference type="Gene3D" id="3.30.70.3490">
    <property type="match status" value="1"/>
</dbReference>
<dbReference type="PANTHER" id="PTHR10972:SF102">
    <property type="entry name" value="OXYSTEROL-BINDING PROTEIN"/>
    <property type="match status" value="1"/>
</dbReference>
<protein>
    <recommendedName>
        <fullName evidence="6">Oxysterol-binding protein</fullName>
    </recommendedName>
</protein>
<evidence type="ECO:0000256" key="2">
    <source>
        <dbReference type="RuleBase" id="RU003844"/>
    </source>
</evidence>
<dbReference type="InterPro" id="IPR037239">
    <property type="entry name" value="OSBP_sf"/>
</dbReference>
<feature type="region of interest" description="Disordered" evidence="3">
    <location>
        <begin position="1"/>
        <end position="35"/>
    </location>
</feature>
<dbReference type="EMBL" id="QEAP01000061">
    <property type="protein sequence ID" value="TPX75981.1"/>
    <property type="molecule type" value="Genomic_DNA"/>
</dbReference>
<dbReference type="InterPro" id="IPR000648">
    <property type="entry name" value="Oxysterol-bd"/>
</dbReference>
<sequence length="460" mass="51501">MQSTSTSPPFEVPGSPPPSDSGAPPPEAGPSTEPDVEVLDEEPRSILLALISQLTIGMDLHRVTLPTFILETRSMCERLTDFMSHPDLIIGENSIPKIQDPVDRFIAITRFFLSGWHIRPKGVKKPYNPVLGEFFRCTWELPDKSTSFYVCEQVSHHPPISAYTYINPHHNIYITGDLRPKSRFLGNSAATLMQGSFRVRFPSLSNEEYCITFPNVYVRGILFGRMFMELSDVATISCEETGLQANLEFKSKASSPGALLGGERNLNAVEGCIQRKSDGVDIALVSGKWSDALFVERLAQSQSLPQQQQTDSTGNSTDGLFRTKGSGTPVAKRTGFIQGVLNGLPRLPYALSSASEPNVENRESLFIVNEAMILSKNIAPESDMEEFESRRLWRHVTQGLQERNLDFATEQKSAIEDNQRTVCKNREDAKVEWVSRFFVPVGDEWKFDIEEYVSSIFFQC</sequence>
<dbReference type="OrthoDB" id="14833at2759"/>
<dbReference type="GO" id="GO:0032934">
    <property type="term" value="F:sterol binding"/>
    <property type="evidence" value="ECO:0007669"/>
    <property type="project" value="TreeGrafter"/>
</dbReference>
<proteinExistence type="inferred from homology"/>
<keyword evidence="5" id="KW-1185">Reference proteome</keyword>
<dbReference type="Gene3D" id="1.10.287.2720">
    <property type="match status" value="1"/>
</dbReference>
<evidence type="ECO:0000256" key="1">
    <source>
        <dbReference type="ARBA" id="ARBA00008842"/>
    </source>
</evidence>
<feature type="compositionally biased region" description="Pro residues" evidence="3">
    <location>
        <begin position="10"/>
        <end position="28"/>
    </location>
</feature>
<dbReference type="InterPro" id="IPR018494">
    <property type="entry name" value="Oxysterol-bd_CS"/>
</dbReference>
<dbReference type="Proteomes" id="UP000320333">
    <property type="component" value="Unassembled WGS sequence"/>
</dbReference>
<dbReference type="Pfam" id="PF01237">
    <property type="entry name" value="Oxysterol_BP"/>
    <property type="match status" value="1"/>
</dbReference>